<dbReference type="OrthoDB" id="10017121at2"/>
<dbReference type="STRING" id="656179.AB870_17240"/>
<organism evidence="2 3">
    <name type="scientific">Pandoraea faecigallinarum</name>
    <dbReference type="NCBI Taxonomy" id="656179"/>
    <lineage>
        <taxon>Bacteria</taxon>
        <taxon>Pseudomonadati</taxon>
        <taxon>Pseudomonadota</taxon>
        <taxon>Betaproteobacteria</taxon>
        <taxon>Burkholderiales</taxon>
        <taxon>Burkholderiaceae</taxon>
        <taxon>Pandoraea</taxon>
    </lineage>
</organism>
<name>A0A0H3WV17_9BURK</name>
<dbReference type="RefSeq" id="WP_071386844.1">
    <property type="nucleotide sequence ID" value="NZ_CP011807.3"/>
</dbReference>
<protein>
    <submittedName>
        <fullName evidence="2">Uncharacterized protein</fullName>
    </submittedName>
</protein>
<evidence type="ECO:0000313" key="3">
    <source>
        <dbReference type="Proteomes" id="UP000035651"/>
    </source>
</evidence>
<sequence length="472" mass="51340">MVFVDRTGGDEARHEAIRAHTIQQFGDLAETACGILDEPVESGPALGLLLSLAERGVPPEVLACLDIERIDRLAQLTESQPVLGACCLTMLAERLGALAPSETVEDIFDYLFRNSTLRSLERSLVRAGVRAPGTCRVGGEWRHDFRRWRDSILRALQDFRWLGSGHDARGLPAYDVDPAIMRESAMATPALNFTRSGKTGWLLAMVYAGSLYNALPAPLCPRLATPFEPGSTPRGATSQGADLSRGVSSTGSRGRIETSLHTAGHVLAEISRQMSAMGAGLPGRILSVLEYVSTYVQIPLLPGAQGASLPADREIWTTLVSSLPAQSNTTTALPRPSPEIKRLTESANVWRQRAALHGELSHRFEALLHFEPPVSEEALFEARLASRPELAGVNLSELTLRRHSRTANHQRLVKVRYWPLLVAAREIAEGKLDIVSPRDGVSFDVCLPTPAGAIYETPSLMGAERFHALVTD</sequence>
<keyword evidence="3" id="KW-1185">Reference proteome</keyword>
<reference evidence="2" key="1">
    <citation type="submission" date="2016-06" db="EMBL/GenBank/DDBJ databases">
        <title>Complete Genome Sequence of Pandoraea faecigallinarum DSM-23572.</title>
        <authorList>
            <person name="Yong D."/>
            <person name="Ee R."/>
            <person name="Lim Y.-L."/>
            <person name="Yin W.-F."/>
            <person name="Chan K.-G."/>
        </authorList>
    </citation>
    <scope>NUCLEOTIDE SEQUENCE</scope>
    <source>
        <strain evidence="2">DSM 23572</strain>
    </source>
</reference>
<dbReference type="AlphaFoldDB" id="A0A0H3WV17"/>
<proteinExistence type="predicted"/>
<dbReference type="EMBL" id="CP011807">
    <property type="protein sequence ID" value="AKM31490.2"/>
    <property type="molecule type" value="Genomic_DNA"/>
</dbReference>
<evidence type="ECO:0000313" key="2">
    <source>
        <dbReference type="EMBL" id="AKM31490.2"/>
    </source>
</evidence>
<evidence type="ECO:0000256" key="1">
    <source>
        <dbReference type="SAM" id="MobiDB-lite"/>
    </source>
</evidence>
<dbReference type="Proteomes" id="UP000035651">
    <property type="component" value="Chromosome"/>
</dbReference>
<feature type="region of interest" description="Disordered" evidence="1">
    <location>
        <begin position="226"/>
        <end position="255"/>
    </location>
</feature>
<dbReference type="KEGG" id="pfg:AB870_17240"/>
<gene>
    <name evidence="2" type="ORF">AB870_17240</name>
</gene>
<feature type="compositionally biased region" description="Low complexity" evidence="1">
    <location>
        <begin position="244"/>
        <end position="253"/>
    </location>
</feature>
<accession>A0A0H3WV17</accession>